<gene>
    <name evidence="11" type="primary">MTM1</name>
    <name evidence="11" type="ORF">H4219_001910</name>
</gene>
<keyword evidence="6" id="KW-0999">Mitochondrion inner membrane</keyword>
<sequence>MPTEPALSTLSMASQTSEDIYVSAKIRPNDLTKEGHNESSGVTRPSSPNTCKSTQIEPKLTEKIFSACSGAIVTSCLMTPFDVVKTRLQSQSLNIRPTGPTQASIVKINPSTMSTISQCAPNFFIPPATDGYCFCVQQFASSSQIQKSSTSCVFHGWNVGKPSVMGADGWRHFGRSSFGSSIERTLEGKEVIPKFNGTLDGMMQISRNEGLKSLWRGLSPTLMFGNGNFSARTHKNKNAVFRVTRSQK</sequence>
<comment type="similarity">
    <text evidence="2">Belongs to the mitochondrial carrier (TC 2.A.29) family.</text>
</comment>
<evidence type="ECO:0000256" key="6">
    <source>
        <dbReference type="ARBA" id="ARBA00022792"/>
    </source>
</evidence>
<reference evidence="11" key="1">
    <citation type="submission" date="2022-07" db="EMBL/GenBank/DDBJ databases">
        <title>Phylogenomic reconstructions and comparative analyses of Kickxellomycotina fungi.</title>
        <authorList>
            <person name="Reynolds N.K."/>
            <person name="Stajich J.E."/>
            <person name="Barry K."/>
            <person name="Grigoriev I.V."/>
            <person name="Crous P."/>
            <person name="Smith M.E."/>
        </authorList>
    </citation>
    <scope>NUCLEOTIDE SEQUENCE</scope>
    <source>
        <strain evidence="11">NBRC 100468</strain>
    </source>
</reference>
<evidence type="ECO:0000256" key="7">
    <source>
        <dbReference type="ARBA" id="ARBA00022989"/>
    </source>
</evidence>
<dbReference type="AlphaFoldDB" id="A0A9W8A4R1"/>
<keyword evidence="8" id="KW-0496">Mitochondrion</keyword>
<name>A0A9W8A4R1_9FUNG</name>
<proteinExistence type="inferred from homology"/>
<evidence type="ECO:0000256" key="4">
    <source>
        <dbReference type="ARBA" id="ARBA00022692"/>
    </source>
</evidence>
<keyword evidence="3" id="KW-0813">Transport</keyword>
<dbReference type="Proteomes" id="UP001150538">
    <property type="component" value="Unassembled WGS sequence"/>
</dbReference>
<organism evidence="11 12">
    <name type="scientific">Mycoemilia scoparia</name>
    <dbReference type="NCBI Taxonomy" id="417184"/>
    <lineage>
        <taxon>Eukaryota</taxon>
        <taxon>Fungi</taxon>
        <taxon>Fungi incertae sedis</taxon>
        <taxon>Zoopagomycota</taxon>
        <taxon>Kickxellomycotina</taxon>
        <taxon>Kickxellomycetes</taxon>
        <taxon>Kickxellales</taxon>
        <taxon>Kickxellaceae</taxon>
        <taxon>Mycoemilia</taxon>
    </lineage>
</organism>
<dbReference type="PANTHER" id="PTHR45760">
    <property type="entry name" value="FI19922P1-RELATED"/>
    <property type="match status" value="1"/>
</dbReference>
<keyword evidence="5" id="KW-0677">Repeat</keyword>
<dbReference type="GO" id="GO:1990542">
    <property type="term" value="P:mitochondrial transmembrane transport"/>
    <property type="evidence" value="ECO:0007669"/>
    <property type="project" value="InterPro"/>
</dbReference>
<dbReference type="PANTHER" id="PTHR45760:SF2">
    <property type="entry name" value="FI19922P1-RELATED"/>
    <property type="match status" value="1"/>
</dbReference>
<evidence type="ECO:0000256" key="1">
    <source>
        <dbReference type="ARBA" id="ARBA00004448"/>
    </source>
</evidence>
<evidence type="ECO:0000256" key="10">
    <source>
        <dbReference type="SAM" id="MobiDB-lite"/>
    </source>
</evidence>
<dbReference type="EMBL" id="JANBPU010000025">
    <property type="protein sequence ID" value="KAJ1919554.1"/>
    <property type="molecule type" value="Genomic_DNA"/>
</dbReference>
<keyword evidence="9" id="KW-0472">Membrane</keyword>
<accession>A0A9W8A4R1</accession>
<dbReference type="Pfam" id="PF00153">
    <property type="entry name" value="Mito_carr"/>
    <property type="match status" value="1"/>
</dbReference>
<keyword evidence="7" id="KW-1133">Transmembrane helix</keyword>
<protein>
    <submittedName>
        <fullName evidence="11">Carrier protein, mitochondrial</fullName>
    </submittedName>
</protein>
<keyword evidence="12" id="KW-1185">Reference proteome</keyword>
<evidence type="ECO:0000256" key="2">
    <source>
        <dbReference type="ARBA" id="ARBA00006375"/>
    </source>
</evidence>
<feature type="region of interest" description="Disordered" evidence="10">
    <location>
        <begin position="26"/>
        <end position="53"/>
    </location>
</feature>
<dbReference type="SUPFAM" id="SSF103506">
    <property type="entry name" value="Mitochondrial carrier"/>
    <property type="match status" value="1"/>
</dbReference>
<evidence type="ECO:0000256" key="9">
    <source>
        <dbReference type="ARBA" id="ARBA00023136"/>
    </source>
</evidence>
<evidence type="ECO:0000256" key="5">
    <source>
        <dbReference type="ARBA" id="ARBA00022737"/>
    </source>
</evidence>
<dbReference type="OrthoDB" id="1747031at2759"/>
<feature type="compositionally biased region" description="Basic and acidic residues" evidence="10">
    <location>
        <begin position="27"/>
        <end position="37"/>
    </location>
</feature>
<evidence type="ECO:0000256" key="8">
    <source>
        <dbReference type="ARBA" id="ARBA00023128"/>
    </source>
</evidence>
<evidence type="ECO:0000313" key="11">
    <source>
        <dbReference type="EMBL" id="KAJ1919554.1"/>
    </source>
</evidence>
<keyword evidence="4" id="KW-0812">Transmembrane</keyword>
<comment type="subcellular location">
    <subcellularLocation>
        <location evidence="1">Mitochondrion inner membrane</location>
        <topology evidence="1">Multi-pass membrane protein</topology>
    </subcellularLocation>
</comment>
<evidence type="ECO:0000256" key="3">
    <source>
        <dbReference type="ARBA" id="ARBA00022448"/>
    </source>
</evidence>
<dbReference type="GO" id="GO:0005743">
    <property type="term" value="C:mitochondrial inner membrane"/>
    <property type="evidence" value="ECO:0007669"/>
    <property type="project" value="UniProtKB-SubCell"/>
</dbReference>
<dbReference type="InterPro" id="IPR045315">
    <property type="entry name" value="Mtm1-like"/>
</dbReference>
<comment type="caution">
    <text evidence="11">The sequence shown here is derived from an EMBL/GenBank/DDBJ whole genome shotgun (WGS) entry which is preliminary data.</text>
</comment>
<dbReference type="InterPro" id="IPR018108">
    <property type="entry name" value="MCP_transmembrane"/>
</dbReference>
<dbReference type="InterPro" id="IPR023395">
    <property type="entry name" value="MCP_dom_sf"/>
</dbReference>
<evidence type="ECO:0000313" key="12">
    <source>
        <dbReference type="Proteomes" id="UP001150538"/>
    </source>
</evidence>
<dbReference type="Gene3D" id="1.50.40.10">
    <property type="entry name" value="Mitochondrial carrier domain"/>
    <property type="match status" value="1"/>
</dbReference>
<feature type="compositionally biased region" description="Polar residues" evidence="10">
    <location>
        <begin position="38"/>
        <end position="53"/>
    </location>
</feature>